<reference evidence="1 2" key="1">
    <citation type="submission" date="2024-08" db="EMBL/GenBank/DDBJ databases">
        <authorList>
            <person name="Lu H."/>
        </authorList>
    </citation>
    <scope>NUCLEOTIDE SEQUENCE [LARGE SCALE GENOMIC DNA]</scope>
    <source>
        <strain evidence="1 2">BYS78W</strain>
    </source>
</reference>
<organism evidence="1 2">
    <name type="scientific">Pelomonas candidula</name>
    <dbReference type="NCBI Taxonomy" id="3299025"/>
    <lineage>
        <taxon>Bacteria</taxon>
        <taxon>Pseudomonadati</taxon>
        <taxon>Pseudomonadota</taxon>
        <taxon>Betaproteobacteria</taxon>
        <taxon>Burkholderiales</taxon>
        <taxon>Sphaerotilaceae</taxon>
        <taxon>Roseateles</taxon>
    </lineage>
</organism>
<dbReference type="InterPro" id="IPR043733">
    <property type="entry name" value="DUF5677"/>
</dbReference>
<evidence type="ECO:0000313" key="1">
    <source>
        <dbReference type="EMBL" id="MFG6486426.1"/>
    </source>
</evidence>
<dbReference type="Pfam" id="PF18928">
    <property type="entry name" value="DUF5677"/>
    <property type="match status" value="1"/>
</dbReference>
<evidence type="ECO:0000313" key="2">
    <source>
        <dbReference type="Proteomes" id="UP001606134"/>
    </source>
</evidence>
<dbReference type="Proteomes" id="UP001606134">
    <property type="component" value="Unassembled WGS sequence"/>
</dbReference>
<dbReference type="RefSeq" id="WP_394407487.1">
    <property type="nucleotide sequence ID" value="NZ_JBIGIC010000003.1"/>
</dbReference>
<accession>A0ABW7H944</accession>
<sequence length="261" mass="28689">MQNDLRDQGFLNSWTADVRPFVREKYATWRTLLLDVNARCVSLHYEAKVNADEPRALLAAAHFARLLASVQAAVILLEHGLLAQAKALLRVALESLFALAAVEAKPEVAMALALSQEADKRTIADRILRWQQPNLKAAVATVVTEAELNNYLTIKTPEIKTFELAKAADMVDWYLSLYSLLSFPTHGSVSDISSHLITDAAGQVVGLKNEPEIDGQTAAWAWALEIEIRAADAFAAVFGPIDFSMDDARTRLQTLSDKAES</sequence>
<protein>
    <submittedName>
        <fullName evidence="1">DUF5677 domain-containing protein</fullName>
    </submittedName>
</protein>
<name>A0ABW7H944_9BURK</name>
<gene>
    <name evidence="1" type="ORF">ACG04R_07090</name>
</gene>
<dbReference type="EMBL" id="JBIGIC010000003">
    <property type="protein sequence ID" value="MFG6486426.1"/>
    <property type="molecule type" value="Genomic_DNA"/>
</dbReference>
<keyword evidence="2" id="KW-1185">Reference proteome</keyword>
<proteinExistence type="predicted"/>
<comment type="caution">
    <text evidence="1">The sequence shown here is derived from an EMBL/GenBank/DDBJ whole genome shotgun (WGS) entry which is preliminary data.</text>
</comment>